<dbReference type="AlphaFoldDB" id="A0AAD4THL6"/>
<keyword evidence="3" id="KW-1185">Reference proteome</keyword>
<accession>A0AAD4THL6</accession>
<dbReference type="EMBL" id="JAJJMB010001848">
    <property type="protein sequence ID" value="KAI3954851.1"/>
    <property type="molecule type" value="Genomic_DNA"/>
</dbReference>
<protein>
    <submittedName>
        <fullName evidence="2">Uncharacterized protein</fullName>
    </submittedName>
</protein>
<name>A0AAD4THL6_9MAGN</name>
<evidence type="ECO:0000313" key="3">
    <source>
        <dbReference type="Proteomes" id="UP001202328"/>
    </source>
</evidence>
<comment type="caution">
    <text evidence="2">The sequence shown here is derived from an EMBL/GenBank/DDBJ whole genome shotgun (WGS) entry which is preliminary data.</text>
</comment>
<feature type="non-terminal residue" evidence="2">
    <location>
        <position position="123"/>
    </location>
</feature>
<evidence type="ECO:0000313" key="1">
    <source>
        <dbReference type="EMBL" id="KAI3954851.1"/>
    </source>
</evidence>
<sequence length="123" mass="14194">GVNVEGIARCTFEESIRMSDRFVMPVLCQAEAPRFLKPSNSTVPVDKDSLEKKRRGVQIIDGEPSSYPYSKFTLFLNIMYMGDKDKETVVVMSEEKRLDMLKRHRKEYKEPCGCDLPWKPVDS</sequence>
<evidence type="ECO:0000313" key="2">
    <source>
        <dbReference type="EMBL" id="KAI3956540.1"/>
    </source>
</evidence>
<gene>
    <name evidence="2" type="ORF">MKW98_012934</name>
    <name evidence="1" type="ORF">MKW98_025904</name>
</gene>
<dbReference type="EMBL" id="JAJJMB010001592">
    <property type="protein sequence ID" value="KAI3956540.1"/>
    <property type="molecule type" value="Genomic_DNA"/>
</dbReference>
<dbReference type="Proteomes" id="UP001202328">
    <property type="component" value="Unassembled WGS sequence"/>
</dbReference>
<reference evidence="2" key="1">
    <citation type="submission" date="2022-04" db="EMBL/GenBank/DDBJ databases">
        <title>A functionally conserved STORR gene fusion in Papaver species that diverged 16.8 million years ago.</title>
        <authorList>
            <person name="Catania T."/>
        </authorList>
    </citation>
    <scope>NUCLEOTIDE SEQUENCE</scope>
    <source>
        <strain evidence="2">S-188037</strain>
    </source>
</reference>
<organism evidence="2 3">
    <name type="scientific">Papaver atlanticum</name>
    <dbReference type="NCBI Taxonomy" id="357466"/>
    <lineage>
        <taxon>Eukaryota</taxon>
        <taxon>Viridiplantae</taxon>
        <taxon>Streptophyta</taxon>
        <taxon>Embryophyta</taxon>
        <taxon>Tracheophyta</taxon>
        <taxon>Spermatophyta</taxon>
        <taxon>Magnoliopsida</taxon>
        <taxon>Ranunculales</taxon>
        <taxon>Papaveraceae</taxon>
        <taxon>Papaveroideae</taxon>
        <taxon>Papaver</taxon>
    </lineage>
</organism>
<proteinExistence type="predicted"/>